<evidence type="ECO:0000313" key="2">
    <source>
        <dbReference type="Proteomes" id="UP001061862"/>
    </source>
</evidence>
<name>A0ABY6CHX7_9HYPH</name>
<sequence length="113" mass="11176">MLSTKTRKRRVASYIGAGIVNGIGSPANTVAPAITGAAQVGQTLTSTTGTWSGSPTYTRQWKAAGVVIVGATGATYVPVIADIGKVITVTVTATNDKGNVSATSAPTAAVIAA</sequence>
<dbReference type="EMBL" id="CP104965">
    <property type="protein sequence ID" value="UXN70902.1"/>
    <property type="molecule type" value="Genomic_DNA"/>
</dbReference>
<keyword evidence="2" id="KW-1185">Reference proteome</keyword>
<dbReference type="Gene3D" id="2.60.40.2700">
    <property type="match status" value="1"/>
</dbReference>
<dbReference type="RefSeq" id="WP_262170188.1">
    <property type="nucleotide sequence ID" value="NZ_CP104965.1"/>
</dbReference>
<reference evidence="1 2" key="1">
    <citation type="submission" date="2022-09" db="EMBL/GenBank/DDBJ databases">
        <title>Interaction between co-microsymbionts with complementary sets of symbiotic genes in legume-rhizobium systems.</title>
        <authorList>
            <person name="Safronova V."/>
            <person name="Sazanova A."/>
            <person name="Afonin A."/>
            <person name="Chirak E."/>
        </authorList>
    </citation>
    <scope>NUCLEOTIDE SEQUENCE [LARGE SCALE GENOMIC DNA]</scope>
    <source>
        <strain evidence="1 2">A18/4-1</strain>
    </source>
</reference>
<evidence type="ECO:0000313" key="1">
    <source>
        <dbReference type="EMBL" id="UXN70902.1"/>
    </source>
</evidence>
<protein>
    <recommendedName>
        <fullName evidence="3">Minor tail protein</fullName>
    </recommendedName>
</protein>
<evidence type="ECO:0008006" key="3">
    <source>
        <dbReference type="Google" id="ProtNLM"/>
    </source>
</evidence>
<accession>A0ABY6CHX7</accession>
<proteinExistence type="predicted"/>
<gene>
    <name evidence="1" type="ORF">N8A98_06860</name>
</gene>
<organism evidence="1 2">
    <name type="scientific">Devosia neptuniae</name>
    <dbReference type="NCBI Taxonomy" id="191302"/>
    <lineage>
        <taxon>Bacteria</taxon>
        <taxon>Pseudomonadati</taxon>
        <taxon>Pseudomonadota</taxon>
        <taxon>Alphaproteobacteria</taxon>
        <taxon>Hyphomicrobiales</taxon>
        <taxon>Devosiaceae</taxon>
        <taxon>Devosia</taxon>
    </lineage>
</organism>
<dbReference type="Proteomes" id="UP001061862">
    <property type="component" value="Chromosome"/>
</dbReference>